<accession>B4NXE7</accession>
<evidence type="ECO:0000256" key="9">
    <source>
        <dbReference type="PROSITE-ProRule" id="PRU00042"/>
    </source>
</evidence>
<keyword evidence="4 9" id="KW-0863">Zinc-finger</keyword>
<evidence type="ECO:0000313" key="14">
    <source>
        <dbReference type="Proteomes" id="UP000002282"/>
    </source>
</evidence>
<dbReference type="Gene3D" id="3.30.160.60">
    <property type="entry name" value="Classic Zinc Finger"/>
    <property type="match status" value="5"/>
</dbReference>
<evidence type="ECO:0000256" key="5">
    <source>
        <dbReference type="ARBA" id="ARBA00022833"/>
    </source>
</evidence>
<dbReference type="PANTHER" id="PTHR24394">
    <property type="entry name" value="ZINC FINGER PROTEIN"/>
    <property type="match status" value="1"/>
</dbReference>
<keyword evidence="14" id="KW-1185">Reference proteome</keyword>
<feature type="domain" description="ZAD" evidence="12">
    <location>
        <begin position="16"/>
        <end position="92"/>
    </location>
</feature>
<dbReference type="SMR" id="B4NXE7"/>
<dbReference type="PROSITE" id="PS51915">
    <property type="entry name" value="ZAD"/>
    <property type="match status" value="1"/>
</dbReference>
<keyword evidence="3" id="KW-0677">Repeat</keyword>
<feature type="domain" description="C2H2-type" evidence="11">
    <location>
        <begin position="250"/>
        <end position="277"/>
    </location>
</feature>
<dbReference type="Proteomes" id="UP000002282">
    <property type="component" value="Chromosome 2L"/>
</dbReference>
<dbReference type="GO" id="GO:0005634">
    <property type="term" value="C:nucleus"/>
    <property type="evidence" value="ECO:0007669"/>
    <property type="project" value="UniProtKB-SubCell"/>
</dbReference>
<dbReference type="SUPFAM" id="SSF57667">
    <property type="entry name" value="beta-beta-alpha zinc fingers"/>
    <property type="match status" value="3"/>
</dbReference>
<dbReference type="PANTHER" id="PTHR24394:SF29">
    <property type="entry name" value="MYONEURIN"/>
    <property type="match status" value="1"/>
</dbReference>
<dbReference type="HOGENOM" id="CLU_002678_94_3_1"/>
<dbReference type="GO" id="GO:0000981">
    <property type="term" value="F:DNA-binding transcription factor activity, RNA polymerase II-specific"/>
    <property type="evidence" value="ECO:0007669"/>
    <property type="project" value="TreeGrafter"/>
</dbReference>
<dbReference type="InterPro" id="IPR012934">
    <property type="entry name" value="Znf_AD"/>
</dbReference>
<sequence length="365" mass="42044">MKYLVNTTANLLVMDNKCRVCLTDSENMVNIFEEKQDLGISIAHMISKCTGLKVEKGDSFPVAICPPCLEDAHSAFAIIETYERSYQIFWEVHDAVLEEDEIIELSDSDEGVLIEEEEEEEVHSEGTTACTDEETAQEVVNSDHPEEVCEDKSHACTQCHMYYQSPRLLELHILRHHRRKGPSPMSSADNNENTEPMIHTSTHTAKGEMRKQASQLAGYSLFKWILCGKTFPSISNCRRHYKTHTGERPFSCDICQKSFSEMASVKRHKRIHTGERPFKCHICQSAFTDSSGLHQHRRIHTEEKPYKCDLCEKVFRSQSDVRKHMRSHTGEKRHKCSLCERAFTQNRGLRRHLELFHEDEADSQA</sequence>
<feature type="domain" description="C2H2-type" evidence="11">
    <location>
        <begin position="306"/>
        <end position="333"/>
    </location>
</feature>
<feature type="binding site" evidence="10">
    <location>
        <position position="18"/>
    </location>
    <ligand>
        <name>Zn(2+)</name>
        <dbReference type="ChEBI" id="CHEBI:29105"/>
    </ligand>
</feature>
<evidence type="ECO:0000259" key="11">
    <source>
        <dbReference type="PROSITE" id="PS50157"/>
    </source>
</evidence>
<dbReference type="AlphaFoldDB" id="B4NXE7"/>
<feature type="domain" description="C2H2-type" evidence="11">
    <location>
        <begin position="334"/>
        <end position="362"/>
    </location>
</feature>
<dbReference type="FunFam" id="3.30.160.60:FF:000512">
    <property type="entry name" value="zinc finger protein 197 isoform X1"/>
    <property type="match status" value="1"/>
</dbReference>
<dbReference type="KEGG" id="dya:Dyak_GE14934"/>
<dbReference type="InterPro" id="IPR013087">
    <property type="entry name" value="Znf_C2H2_type"/>
</dbReference>
<evidence type="ECO:0000259" key="12">
    <source>
        <dbReference type="PROSITE" id="PS51915"/>
    </source>
</evidence>
<feature type="binding site" evidence="10">
    <location>
        <position position="65"/>
    </location>
    <ligand>
        <name>Zn(2+)</name>
        <dbReference type="ChEBI" id="CHEBI:29105"/>
    </ligand>
</feature>
<reference evidence="13 14" key="2">
    <citation type="journal article" date="2007" name="PLoS Biol.">
        <title>Principles of genome evolution in the Drosophila melanogaster species group.</title>
        <authorList>
            <person name="Ranz J.M."/>
            <person name="Maurin D."/>
            <person name="Chan Y.S."/>
            <person name="von Grotthuss M."/>
            <person name="Hillier L.W."/>
            <person name="Roote J."/>
            <person name="Ashburner M."/>
            <person name="Bergman C.M."/>
        </authorList>
    </citation>
    <scope>NUCLEOTIDE SEQUENCE [LARGE SCALE GENOMIC DNA]</scope>
    <source>
        <strain evidence="14">Tai18E2 / Tucson 14021-0261.01</strain>
    </source>
</reference>
<comment type="subcellular location">
    <subcellularLocation>
        <location evidence="1">Nucleus</location>
    </subcellularLocation>
</comment>
<evidence type="ECO:0000313" key="13">
    <source>
        <dbReference type="EMBL" id="EDW87504.2"/>
    </source>
</evidence>
<dbReference type="GO" id="GO:0030674">
    <property type="term" value="F:protein-macromolecule adaptor activity"/>
    <property type="evidence" value="ECO:0007669"/>
    <property type="project" value="UniProtKB-ARBA"/>
</dbReference>
<dbReference type="OrthoDB" id="7854697at2759"/>
<organism evidence="13 14">
    <name type="scientific">Drosophila yakuba</name>
    <name type="common">Fruit fly</name>
    <dbReference type="NCBI Taxonomy" id="7245"/>
    <lineage>
        <taxon>Eukaryota</taxon>
        <taxon>Metazoa</taxon>
        <taxon>Ecdysozoa</taxon>
        <taxon>Arthropoda</taxon>
        <taxon>Hexapoda</taxon>
        <taxon>Insecta</taxon>
        <taxon>Pterygota</taxon>
        <taxon>Neoptera</taxon>
        <taxon>Endopterygota</taxon>
        <taxon>Diptera</taxon>
        <taxon>Brachycera</taxon>
        <taxon>Muscomorpha</taxon>
        <taxon>Ephydroidea</taxon>
        <taxon>Drosophilidae</taxon>
        <taxon>Drosophila</taxon>
        <taxon>Sophophora</taxon>
    </lineage>
</organism>
<evidence type="ECO:0000256" key="1">
    <source>
        <dbReference type="ARBA" id="ARBA00004123"/>
    </source>
</evidence>
<evidence type="ECO:0000256" key="2">
    <source>
        <dbReference type="ARBA" id="ARBA00022723"/>
    </source>
</evidence>
<evidence type="ECO:0000256" key="4">
    <source>
        <dbReference type="ARBA" id="ARBA00022771"/>
    </source>
</evidence>
<protein>
    <submittedName>
        <fullName evidence="13">Uncharacterized protein, isoform A</fullName>
    </submittedName>
</protein>
<evidence type="ECO:0000256" key="3">
    <source>
        <dbReference type="ARBA" id="ARBA00022737"/>
    </source>
</evidence>
<dbReference type="eggNOG" id="KOG1721">
    <property type="taxonomic scope" value="Eukaryota"/>
</dbReference>
<dbReference type="Pfam" id="PF00096">
    <property type="entry name" value="zf-C2H2"/>
    <property type="match status" value="4"/>
</dbReference>
<dbReference type="FunFam" id="3.30.160.60:FF:000688">
    <property type="entry name" value="zinc finger protein 197 isoform X1"/>
    <property type="match status" value="1"/>
</dbReference>
<feature type="domain" description="C2H2-type" evidence="11">
    <location>
        <begin position="222"/>
        <end position="249"/>
    </location>
</feature>
<dbReference type="EMBL" id="CM000157">
    <property type="protein sequence ID" value="EDW87504.2"/>
    <property type="molecule type" value="Genomic_DNA"/>
</dbReference>
<dbReference type="SUPFAM" id="SSF57716">
    <property type="entry name" value="Glucocorticoid receptor-like (DNA-binding domain)"/>
    <property type="match status" value="1"/>
</dbReference>
<dbReference type="Gene3D" id="3.40.1800.20">
    <property type="match status" value="1"/>
</dbReference>
<dbReference type="PROSITE" id="PS50157">
    <property type="entry name" value="ZINC_FINGER_C2H2_2"/>
    <property type="match status" value="5"/>
</dbReference>
<dbReference type="FunFam" id="3.30.160.60:FF:000290">
    <property type="entry name" value="Zinc finger protein 697 isoform X1"/>
    <property type="match status" value="1"/>
</dbReference>
<feature type="domain" description="C2H2-type" evidence="11">
    <location>
        <begin position="278"/>
        <end position="305"/>
    </location>
</feature>
<keyword evidence="5 10" id="KW-0862">Zinc</keyword>
<dbReference type="GO" id="GO:0008270">
    <property type="term" value="F:zinc ion binding"/>
    <property type="evidence" value="ECO:0007669"/>
    <property type="project" value="UniProtKB-UniRule"/>
</dbReference>
<name>B4NXE7_DROYA</name>
<gene>
    <name evidence="13" type="primary">Dyak\GE14934</name>
    <name evidence="13" type="synonym">dyak_GLEANR_1579</name>
    <name evidence="13" type="synonym">GE14934</name>
    <name evidence="13" type="ORF">Dyak_GE14934</name>
</gene>
<dbReference type="InterPro" id="IPR036236">
    <property type="entry name" value="Znf_C2H2_sf"/>
</dbReference>
<feature type="binding site" evidence="10">
    <location>
        <position position="21"/>
    </location>
    <ligand>
        <name>Zn(2+)</name>
        <dbReference type="ChEBI" id="CHEBI:29105"/>
    </ligand>
</feature>
<keyword evidence="8" id="KW-0539">Nucleus</keyword>
<dbReference type="FunFam" id="3.30.160.60:FF:000557">
    <property type="entry name" value="zinc finger and SCAN domain-containing protein 29"/>
    <property type="match status" value="1"/>
</dbReference>
<keyword evidence="2 10" id="KW-0479">Metal-binding</keyword>
<dbReference type="SMART" id="SM00868">
    <property type="entry name" value="zf-AD"/>
    <property type="match status" value="1"/>
</dbReference>
<evidence type="ECO:0000256" key="6">
    <source>
        <dbReference type="ARBA" id="ARBA00023015"/>
    </source>
</evidence>
<keyword evidence="7" id="KW-0804">Transcription</keyword>
<dbReference type="Pfam" id="PF07776">
    <property type="entry name" value="zf-AD"/>
    <property type="match status" value="1"/>
</dbReference>
<keyword evidence="6" id="KW-0805">Transcription regulation</keyword>
<feature type="binding site" evidence="10">
    <location>
        <position position="68"/>
    </location>
    <ligand>
        <name>Zn(2+)</name>
        <dbReference type="ChEBI" id="CHEBI:29105"/>
    </ligand>
</feature>
<dbReference type="PROSITE" id="PS00028">
    <property type="entry name" value="ZINC_FINGER_C2H2_1"/>
    <property type="match status" value="5"/>
</dbReference>
<evidence type="ECO:0000256" key="7">
    <source>
        <dbReference type="ARBA" id="ARBA00023163"/>
    </source>
</evidence>
<proteinExistence type="predicted"/>
<evidence type="ECO:0000256" key="8">
    <source>
        <dbReference type="ARBA" id="ARBA00023242"/>
    </source>
</evidence>
<dbReference type="SMART" id="SM00355">
    <property type="entry name" value="ZnF_C2H2"/>
    <property type="match status" value="6"/>
</dbReference>
<evidence type="ECO:0000256" key="10">
    <source>
        <dbReference type="PROSITE-ProRule" id="PRU01263"/>
    </source>
</evidence>
<reference evidence="13 14" key="1">
    <citation type="journal article" date="2007" name="Nature">
        <title>Evolution of genes and genomes on the Drosophila phylogeny.</title>
        <authorList>
            <consortium name="Drosophila 12 Genomes Consortium"/>
            <person name="Clark A.G."/>
            <person name="Eisen M.B."/>
            <person name="Smith D.R."/>
            <person name="Bergman C.M."/>
            <person name="Oliver B."/>
            <person name="Markow T.A."/>
            <person name="Kaufman T.C."/>
            <person name="Kellis M."/>
            <person name="Gelbart W."/>
            <person name="Iyer V.N."/>
            <person name="Pollard D.A."/>
            <person name="Sackton T.B."/>
            <person name="Larracuente A.M."/>
            <person name="Singh N.D."/>
            <person name="Abad J.P."/>
            <person name="Abt D.N."/>
            <person name="Adryan B."/>
            <person name="Aguade M."/>
            <person name="Akashi H."/>
            <person name="Anderson W.W."/>
            <person name="Aquadro C.F."/>
            <person name="Ardell D.H."/>
            <person name="Arguello R."/>
            <person name="Artieri C.G."/>
            <person name="Barbash D.A."/>
            <person name="Barker D."/>
            <person name="Barsanti P."/>
            <person name="Batterham P."/>
            <person name="Batzoglou S."/>
            <person name="Begun D."/>
            <person name="Bhutkar A."/>
            <person name="Blanco E."/>
            <person name="Bosak S.A."/>
            <person name="Bradley R.K."/>
            <person name="Brand A.D."/>
            <person name="Brent M.R."/>
            <person name="Brooks A.N."/>
            <person name="Brown R.H."/>
            <person name="Butlin R.K."/>
            <person name="Caggese C."/>
            <person name="Calvi B.R."/>
            <person name="Bernardo de Carvalho A."/>
            <person name="Caspi A."/>
            <person name="Castrezana S."/>
            <person name="Celniker S.E."/>
            <person name="Chang J.L."/>
            <person name="Chapple C."/>
            <person name="Chatterji S."/>
            <person name="Chinwalla A."/>
            <person name="Civetta A."/>
            <person name="Clifton S.W."/>
            <person name="Comeron J.M."/>
            <person name="Costello J.C."/>
            <person name="Coyne J.A."/>
            <person name="Daub J."/>
            <person name="David R.G."/>
            <person name="Delcher A.L."/>
            <person name="Delehaunty K."/>
            <person name="Do C.B."/>
            <person name="Ebling H."/>
            <person name="Edwards K."/>
            <person name="Eickbush T."/>
            <person name="Evans J.D."/>
            <person name="Filipski A."/>
            <person name="Findeiss S."/>
            <person name="Freyhult E."/>
            <person name="Fulton L."/>
            <person name="Fulton R."/>
            <person name="Garcia A.C."/>
            <person name="Gardiner A."/>
            <person name="Garfield D.A."/>
            <person name="Garvin B.E."/>
            <person name="Gibson G."/>
            <person name="Gilbert D."/>
            <person name="Gnerre S."/>
            <person name="Godfrey J."/>
            <person name="Good R."/>
            <person name="Gotea V."/>
            <person name="Gravely B."/>
            <person name="Greenberg A.J."/>
            <person name="Griffiths-Jones S."/>
            <person name="Gross S."/>
            <person name="Guigo R."/>
            <person name="Gustafson E.A."/>
            <person name="Haerty W."/>
            <person name="Hahn M.W."/>
            <person name="Halligan D.L."/>
            <person name="Halpern A.L."/>
            <person name="Halter G.M."/>
            <person name="Han M.V."/>
            <person name="Heger A."/>
            <person name="Hillier L."/>
            <person name="Hinrichs A.S."/>
            <person name="Holmes I."/>
            <person name="Hoskins R.A."/>
            <person name="Hubisz M.J."/>
            <person name="Hultmark D."/>
            <person name="Huntley M.A."/>
            <person name="Jaffe D.B."/>
            <person name="Jagadeeshan S."/>
            <person name="Jeck W.R."/>
            <person name="Johnson J."/>
            <person name="Jones C.D."/>
            <person name="Jordan W.C."/>
            <person name="Karpen G.H."/>
            <person name="Kataoka E."/>
            <person name="Keightley P.D."/>
            <person name="Kheradpour P."/>
            <person name="Kirkness E.F."/>
            <person name="Koerich L.B."/>
            <person name="Kristiansen K."/>
            <person name="Kudrna D."/>
            <person name="Kulathinal R.J."/>
            <person name="Kumar S."/>
            <person name="Kwok R."/>
            <person name="Lander E."/>
            <person name="Langley C.H."/>
            <person name="Lapoint R."/>
            <person name="Lazzaro B.P."/>
            <person name="Lee S.J."/>
            <person name="Levesque L."/>
            <person name="Li R."/>
            <person name="Lin C.F."/>
            <person name="Lin M.F."/>
            <person name="Lindblad-Toh K."/>
            <person name="Llopart A."/>
            <person name="Long M."/>
            <person name="Low L."/>
            <person name="Lozovsky E."/>
            <person name="Lu J."/>
            <person name="Luo M."/>
            <person name="Machado C.A."/>
            <person name="Makalowski W."/>
            <person name="Marzo M."/>
            <person name="Matsuda M."/>
            <person name="Matzkin L."/>
            <person name="McAllister B."/>
            <person name="McBride C.S."/>
            <person name="McKernan B."/>
            <person name="McKernan K."/>
            <person name="Mendez-Lago M."/>
            <person name="Minx P."/>
            <person name="Mollenhauer M.U."/>
            <person name="Montooth K."/>
            <person name="Mount S.M."/>
            <person name="Mu X."/>
            <person name="Myers E."/>
            <person name="Negre B."/>
            <person name="Newfeld S."/>
            <person name="Nielsen R."/>
            <person name="Noor M.A."/>
            <person name="O'Grady P."/>
            <person name="Pachter L."/>
            <person name="Papaceit M."/>
            <person name="Parisi M.J."/>
            <person name="Parisi M."/>
            <person name="Parts L."/>
            <person name="Pedersen J.S."/>
            <person name="Pesole G."/>
            <person name="Phillippy A.M."/>
            <person name="Ponting C.P."/>
            <person name="Pop M."/>
            <person name="Porcelli D."/>
            <person name="Powell J.R."/>
            <person name="Prohaska S."/>
            <person name="Pruitt K."/>
            <person name="Puig M."/>
            <person name="Quesneville H."/>
            <person name="Ram K.R."/>
            <person name="Rand D."/>
            <person name="Rasmussen M.D."/>
            <person name="Reed L.K."/>
            <person name="Reenan R."/>
            <person name="Reily A."/>
            <person name="Remington K.A."/>
            <person name="Rieger T.T."/>
            <person name="Ritchie M.G."/>
            <person name="Robin C."/>
            <person name="Rogers Y.H."/>
            <person name="Rohde C."/>
            <person name="Rozas J."/>
            <person name="Rubenfield M.J."/>
            <person name="Ruiz A."/>
            <person name="Russo S."/>
            <person name="Salzberg S.L."/>
            <person name="Sanchez-Gracia A."/>
            <person name="Saranga D.J."/>
            <person name="Sato H."/>
            <person name="Schaeffer S.W."/>
            <person name="Schatz M.C."/>
            <person name="Schlenke T."/>
            <person name="Schwartz R."/>
            <person name="Segarra C."/>
            <person name="Singh R.S."/>
            <person name="Sirot L."/>
            <person name="Sirota M."/>
            <person name="Sisneros N.B."/>
            <person name="Smith C.D."/>
            <person name="Smith T.F."/>
            <person name="Spieth J."/>
            <person name="Stage D.E."/>
            <person name="Stark A."/>
            <person name="Stephan W."/>
            <person name="Strausberg R.L."/>
            <person name="Strempel S."/>
            <person name="Sturgill D."/>
            <person name="Sutton G."/>
            <person name="Sutton G.G."/>
            <person name="Tao W."/>
            <person name="Teichmann S."/>
            <person name="Tobari Y.N."/>
            <person name="Tomimura Y."/>
            <person name="Tsolas J.M."/>
            <person name="Valente V.L."/>
            <person name="Venter E."/>
            <person name="Venter J.C."/>
            <person name="Vicario S."/>
            <person name="Vieira F.G."/>
            <person name="Vilella A.J."/>
            <person name="Villasante A."/>
            <person name="Walenz B."/>
            <person name="Wang J."/>
            <person name="Wasserman M."/>
            <person name="Watts T."/>
            <person name="Wilson D."/>
            <person name="Wilson R.K."/>
            <person name="Wing R.A."/>
            <person name="Wolfner M.F."/>
            <person name="Wong A."/>
            <person name="Wong G.K."/>
            <person name="Wu C.I."/>
            <person name="Wu G."/>
            <person name="Yamamoto D."/>
            <person name="Yang H.P."/>
            <person name="Yang S.P."/>
            <person name="Yorke J.A."/>
            <person name="Yoshida K."/>
            <person name="Zdobnov E."/>
            <person name="Zhang P."/>
            <person name="Zhang Y."/>
            <person name="Zimin A.V."/>
            <person name="Baldwin J."/>
            <person name="Abdouelleil A."/>
            <person name="Abdulkadir J."/>
            <person name="Abebe A."/>
            <person name="Abera B."/>
            <person name="Abreu J."/>
            <person name="Acer S.C."/>
            <person name="Aftuck L."/>
            <person name="Alexander A."/>
            <person name="An P."/>
            <person name="Anderson E."/>
            <person name="Anderson S."/>
            <person name="Arachi H."/>
            <person name="Azer M."/>
            <person name="Bachantsang P."/>
            <person name="Barry A."/>
            <person name="Bayul T."/>
            <person name="Berlin A."/>
            <person name="Bessette D."/>
            <person name="Bloom T."/>
            <person name="Blye J."/>
            <person name="Boguslavskiy L."/>
            <person name="Bonnet C."/>
            <person name="Boukhgalter B."/>
            <person name="Bourzgui I."/>
            <person name="Brown A."/>
            <person name="Cahill P."/>
            <person name="Channer S."/>
            <person name="Cheshatsang Y."/>
            <person name="Chuda L."/>
            <person name="Citroen M."/>
            <person name="Collymore A."/>
            <person name="Cooke P."/>
            <person name="Costello M."/>
            <person name="D'Aco K."/>
            <person name="Daza R."/>
            <person name="De Haan G."/>
            <person name="DeGray S."/>
            <person name="DeMaso C."/>
            <person name="Dhargay N."/>
            <person name="Dooley K."/>
            <person name="Dooley E."/>
            <person name="Doricent M."/>
            <person name="Dorje P."/>
            <person name="Dorjee K."/>
            <person name="Dupes A."/>
            <person name="Elong R."/>
            <person name="Falk J."/>
            <person name="Farina A."/>
            <person name="Faro S."/>
            <person name="Ferguson D."/>
            <person name="Fisher S."/>
            <person name="Foley C.D."/>
            <person name="Franke A."/>
            <person name="Friedrich D."/>
            <person name="Gadbois L."/>
            <person name="Gearin G."/>
            <person name="Gearin C.R."/>
            <person name="Giannoukos G."/>
            <person name="Goode T."/>
            <person name="Graham J."/>
            <person name="Grandbois E."/>
            <person name="Grewal S."/>
            <person name="Gyaltsen K."/>
            <person name="Hafez N."/>
            <person name="Hagos B."/>
            <person name="Hall J."/>
            <person name="Henson C."/>
            <person name="Hollinger A."/>
            <person name="Honan T."/>
            <person name="Huard M.D."/>
            <person name="Hughes L."/>
            <person name="Hurhula B."/>
            <person name="Husby M.E."/>
            <person name="Kamat A."/>
            <person name="Kanga B."/>
            <person name="Kashin S."/>
            <person name="Khazanovich D."/>
            <person name="Kisner P."/>
            <person name="Lance K."/>
            <person name="Lara M."/>
            <person name="Lee W."/>
            <person name="Lennon N."/>
            <person name="Letendre F."/>
            <person name="LeVine R."/>
            <person name="Lipovsky A."/>
            <person name="Liu X."/>
            <person name="Liu J."/>
            <person name="Liu S."/>
            <person name="Lokyitsang T."/>
            <person name="Lokyitsang Y."/>
            <person name="Lubonja R."/>
            <person name="Lui A."/>
            <person name="MacDonald P."/>
            <person name="Magnisalis V."/>
            <person name="Maru K."/>
            <person name="Matthews C."/>
            <person name="McCusker W."/>
            <person name="McDonough S."/>
            <person name="Mehta T."/>
            <person name="Meldrim J."/>
            <person name="Meneus L."/>
            <person name="Mihai O."/>
            <person name="Mihalev A."/>
            <person name="Mihova T."/>
            <person name="Mittelman R."/>
            <person name="Mlenga V."/>
            <person name="Montmayeur A."/>
            <person name="Mulrain L."/>
            <person name="Navidi A."/>
            <person name="Naylor J."/>
            <person name="Negash T."/>
            <person name="Nguyen T."/>
            <person name="Nguyen N."/>
            <person name="Nicol R."/>
            <person name="Norbu C."/>
            <person name="Norbu N."/>
            <person name="Novod N."/>
            <person name="O'Neill B."/>
            <person name="Osman S."/>
            <person name="Markiewicz E."/>
            <person name="Oyono O.L."/>
            <person name="Patti C."/>
            <person name="Phunkhang P."/>
            <person name="Pierre F."/>
            <person name="Priest M."/>
            <person name="Raghuraman S."/>
            <person name="Rege F."/>
            <person name="Reyes R."/>
            <person name="Rise C."/>
            <person name="Rogov P."/>
            <person name="Ross K."/>
            <person name="Ryan E."/>
            <person name="Settipalli S."/>
            <person name="Shea T."/>
            <person name="Sherpa N."/>
            <person name="Shi L."/>
            <person name="Shih D."/>
            <person name="Sparrow T."/>
            <person name="Spaulding J."/>
            <person name="Stalker J."/>
            <person name="Stange-Thomann N."/>
            <person name="Stavropoulos S."/>
            <person name="Stone C."/>
            <person name="Strader C."/>
            <person name="Tesfaye S."/>
            <person name="Thomson T."/>
            <person name="Thoulutsang Y."/>
            <person name="Thoulutsang D."/>
            <person name="Topham K."/>
            <person name="Topping I."/>
            <person name="Tsamla T."/>
            <person name="Vassiliev H."/>
            <person name="Vo A."/>
            <person name="Wangchuk T."/>
            <person name="Wangdi T."/>
            <person name="Weiand M."/>
            <person name="Wilkinson J."/>
            <person name="Wilson A."/>
            <person name="Yadav S."/>
            <person name="Young G."/>
            <person name="Yu Q."/>
            <person name="Zembek L."/>
            <person name="Zhong D."/>
            <person name="Zimmer A."/>
            <person name="Zwirko Z."/>
            <person name="Jaffe D.B."/>
            <person name="Alvarez P."/>
            <person name="Brockman W."/>
            <person name="Butler J."/>
            <person name="Chin C."/>
            <person name="Gnerre S."/>
            <person name="Grabherr M."/>
            <person name="Kleber M."/>
            <person name="Mauceli E."/>
            <person name="MacCallum I."/>
        </authorList>
    </citation>
    <scope>NUCLEOTIDE SEQUENCE [LARGE SCALE GENOMIC DNA]</scope>
    <source>
        <strain evidence="14">Tai18E2 / Tucson 14021-0261.01</strain>
    </source>
</reference>